<gene>
    <name evidence="1" type="ORF">CARUB_v10002311mg</name>
</gene>
<keyword evidence="2" id="KW-1185">Reference proteome</keyword>
<dbReference type="AlphaFoldDB" id="R0GY69"/>
<protein>
    <submittedName>
        <fullName evidence="1">Uncharacterized protein</fullName>
    </submittedName>
</protein>
<dbReference type="eggNOG" id="ENOG502S8P1">
    <property type="taxonomic scope" value="Eukaryota"/>
</dbReference>
<name>R0GY69_9BRAS</name>
<dbReference type="PANTHER" id="PTHR37696">
    <property type="entry name" value="ADENYLOSUCCINATE SYNTHETASE-RELATED"/>
    <property type="match status" value="1"/>
</dbReference>
<proteinExistence type="predicted"/>
<dbReference type="EMBL" id="KB870810">
    <property type="protein sequence ID" value="EOA21844.1"/>
    <property type="molecule type" value="Genomic_DNA"/>
</dbReference>
<dbReference type="PANTHER" id="PTHR37696:SF1">
    <property type="entry name" value="ADENYLOSUCCINATE SYNTHETASE-RELATED"/>
    <property type="match status" value="1"/>
</dbReference>
<reference evidence="2" key="1">
    <citation type="journal article" date="2013" name="Nat. Genet.">
        <title>The Capsella rubella genome and the genomic consequences of rapid mating system evolution.</title>
        <authorList>
            <person name="Slotte T."/>
            <person name="Hazzouri K.M."/>
            <person name="Agren J.A."/>
            <person name="Koenig D."/>
            <person name="Maumus F."/>
            <person name="Guo Y.L."/>
            <person name="Steige K."/>
            <person name="Platts A.E."/>
            <person name="Escobar J.S."/>
            <person name="Newman L.K."/>
            <person name="Wang W."/>
            <person name="Mandakova T."/>
            <person name="Vello E."/>
            <person name="Smith L.M."/>
            <person name="Henz S.R."/>
            <person name="Steffen J."/>
            <person name="Takuno S."/>
            <person name="Brandvain Y."/>
            <person name="Coop G."/>
            <person name="Andolfatto P."/>
            <person name="Hu T.T."/>
            <person name="Blanchette M."/>
            <person name="Clark R.M."/>
            <person name="Quesneville H."/>
            <person name="Nordborg M."/>
            <person name="Gaut B.S."/>
            <person name="Lysak M.A."/>
            <person name="Jenkins J."/>
            <person name="Grimwood J."/>
            <person name="Chapman J."/>
            <person name="Prochnik S."/>
            <person name="Shu S."/>
            <person name="Rokhsar D."/>
            <person name="Schmutz J."/>
            <person name="Weigel D."/>
            <person name="Wright S.I."/>
        </authorList>
    </citation>
    <scope>NUCLEOTIDE SEQUENCE [LARGE SCALE GENOMIC DNA]</scope>
    <source>
        <strain evidence="2">cv. Monte Gargano</strain>
    </source>
</reference>
<accession>R0GY69</accession>
<dbReference type="Proteomes" id="UP000029121">
    <property type="component" value="Unassembled WGS sequence"/>
</dbReference>
<organism evidence="1 2">
    <name type="scientific">Capsella rubella</name>
    <dbReference type="NCBI Taxonomy" id="81985"/>
    <lineage>
        <taxon>Eukaryota</taxon>
        <taxon>Viridiplantae</taxon>
        <taxon>Streptophyta</taxon>
        <taxon>Embryophyta</taxon>
        <taxon>Tracheophyta</taxon>
        <taxon>Spermatophyta</taxon>
        <taxon>Magnoliopsida</taxon>
        <taxon>eudicotyledons</taxon>
        <taxon>Gunneridae</taxon>
        <taxon>Pentapetalae</taxon>
        <taxon>rosids</taxon>
        <taxon>malvids</taxon>
        <taxon>Brassicales</taxon>
        <taxon>Brassicaceae</taxon>
        <taxon>Camelineae</taxon>
        <taxon>Capsella</taxon>
    </lineage>
</organism>
<evidence type="ECO:0000313" key="2">
    <source>
        <dbReference type="Proteomes" id="UP000029121"/>
    </source>
</evidence>
<sequence length="106" mass="11714">MDKTCVAVSASNIETAAKLSAAFLFWSDETRRESEMNPQTDKVVRRTTMVATVVASYFLLTGDYGPEPNVLDPIKRIILSAQDSVKQFIFGPKKEPSGKEQSDNAK</sequence>
<evidence type="ECO:0000313" key="1">
    <source>
        <dbReference type="EMBL" id="EOA21844.1"/>
    </source>
</evidence>